<organism evidence="1 2">
    <name type="scientific">Stichopus japonicus</name>
    <name type="common">Sea cucumber</name>
    <dbReference type="NCBI Taxonomy" id="307972"/>
    <lineage>
        <taxon>Eukaryota</taxon>
        <taxon>Metazoa</taxon>
        <taxon>Echinodermata</taxon>
        <taxon>Eleutherozoa</taxon>
        <taxon>Echinozoa</taxon>
        <taxon>Holothuroidea</taxon>
        <taxon>Aspidochirotacea</taxon>
        <taxon>Aspidochirotida</taxon>
        <taxon>Stichopodidae</taxon>
        <taxon>Apostichopus</taxon>
    </lineage>
</organism>
<dbReference type="AlphaFoldDB" id="A0A2G8K5X9"/>
<evidence type="ECO:0000313" key="2">
    <source>
        <dbReference type="Proteomes" id="UP000230750"/>
    </source>
</evidence>
<accession>A0A2G8K5X9</accession>
<dbReference type="Proteomes" id="UP000230750">
    <property type="component" value="Unassembled WGS sequence"/>
</dbReference>
<sequence length="333" mass="37806">MQEAVRDDIHAIERKFNAMDVSSEFQAKIFRVIPLVLMSKDATQDISFIILVCEDDESLFNHDLRQLKESEYLPLDTYDTLLINCATPPVEVSCTLQTTEAVVMPTTMERINVASLIESKSVKRSFRLPKIEKDVSSICLLDIQQKERESLGVSFALQIKDNNDRSEDHTSLANILLGRNCQSPLNPKADPIICFVLPYINGLQNLTDDVVITVWLCSFDNESEALKELEQEQYHVGRIKLDSPNTFIILDKDKPITVEVTGLQAKNKVQSVATKRVSEGGHAKVQFVCQLLHKVDENSWIDLDITVKQEEEPNKIQFISRKKVCIVPDYNLL</sequence>
<gene>
    <name evidence="1" type="ORF">BSL78_19787</name>
</gene>
<reference evidence="1 2" key="1">
    <citation type="journal article" date="2017" name="PLoS Biol.">
        <title>The sea cucumber genome provides insights into morphological evolution and visceral regeneration.</title>
        <authorList>
            <person name="Zhang X."/>
            <person name="Sun L."/>
            <person name="Yuan J."/>
            <person name="Sun Y."/>
            <person name="Gao Y."/>
            <person name="Zhang L."/>
            <person name="Li S."/>
            <person name="Dai H."/>
            <person name="Hamel J.F."/>
            <person name="Liu C."/>
            <person name="Yu Y."/>
            <person name="Liu S."/>
            <person name="Lin W."/>
            <person name="Guo K."/>
            <person name="Jin S."/>
            <person name="Xu P."/>
            <person name="Storey K.B."/>
            <person name="Huan P."/>
            <person name="Zhang T."/>
            <person name="Zhou Y."/>
            <person name="Zhang J."/>
            <person name="Lin C."/>
            <person name="Li X."/>
            <person name="Xing L."/>
            <person name="Huo D."/>
            <person name="Sun M."/>
            <person name="Wang L."/>
            <person name="Mercier A."/>
            <person name="Li F."/>
            <person name="Yang H."/>
            <person name="Xiang J."/>
        </authorList>
    </citation>
    <scope>NUCLEOTIDE SEQUENCE [LARGE SCALE GENOMIC DNA]</scope>
    <source>
        <strain evidence="1">Shaxun</strain>
        <tissue evidence="1">Muscle</tissue>
    </source>
</reference>
<protein>
    <submittedName>
        <fullName evidence="1">Uncharacterized protein</fullName>
    </submittedName>
</protein>
<proteinExistence type="predicted"/>
<dbReference type="EMBL" id="MRZV01000856">
    <property type="protein sequence ID" value="PIK43355.1"/>
    <property type="molecule type" value="Genomic_DNA"/>
</dbReference>
<comment type="caution">
    <text evidence="1">The sequence shown here is derived from an EMBL/GenBank/DDBJ whole genome shotgun (WGS) entry which is preliminary data.</text>
</comment>
<name>A0A2G8K5X9_STIJA</name>
<evidence type="ECO:0000313" key="1">
    <source>
        <dbReference type="EMBL" id="PIK43355.1"/>
    </source>
</evidence>
<dbReference type="OrthoDB" id="10678183at2759"/>
<keyword evidence="2" id="KW-1185">Reference proteome</keyword>